<sequence length="130" mass="14729">MRPAPLLQLVLLLALPKSLGGKGCPSPPCECHQEDDFKVTCKDIHRIPSLPPSTQTLKLTETHLKTIPGHAFSNLPNISRIYLSIDATLQRLESYSFYNLTKMTHIYLSIDATLQRLESYSFYNLTKMTH</sequence>
<dbReference type="SUPFAM" id="SSF52058">
    <property type="entry name" value="L domain-like"/>
    <property type="match status" value="1"/>
</dbReference>
<keyword evidence="1" id="KW-0433">Leucine-rich repeat</keyword>
<evidence type="ECO:0000313" key="3">
    <source>
        <dbReference type="Proteomes" id="UP000694923"/>
    </source>
</evidence>
<dbReference type="InterPro" id="IPR026906">
    <property type="entry name" value="LRR_5"/>
</dbReference>
<proteinExistence type="predicted"/>
<name>A0ABM0R796_GALVR</name>
<dbReference type="GeneID" id="103594964"/>
<feature type="non-terminal residue" evidence="4">
    <location>
        <position position="130"/>
    </location>
</feature>
<evidence type="ECO:0000313" key="4">
    <source>
        <dbReference type="RefSeq" id="XP_008576487.1"/>
    </source>
</evidence>
<protein>
    <submittedName>
        <fullName evidence="4">Thyrotropin receptor-like</fullName>
    </submittedName>
</protein>
<reference evidence="4" key="1">
    <citation type="submission" date="2025-08" db="UniProtKB">
        <authorList>
            <consortium name="RefSeq"/>
        </authorList>
    </citation>
    <scope>IDENTIFICATION</scope>
</reference>
<evidence type="ECO:0000256" key="1">
    <source>
        <dbReference type="ARBA" id="ARBA00022614"/>
    </source>
</evidence>
<dbReference type="Gene3D" id="3.80.10.10">
    <property type="entry name" value="Ribonuclease Inhibitor"/>
    <property type="match status" value="1"/>
</dbReference>
<dbReference type="Proteomes" id="UP000694923">
    <property type="component" value="Unplaced"/>
</dbReference>
<keyword evidence="2" id="KW-0732">Signal</keyword>
<accession>A0ABM0R796</accession>
<feature type="chain" id="PRO_5045860877" evidence="2">
    <location>
        <begin position="22"/>
        <end position="130"/>
    </location>
</feature>
<keyword evidence="3" id="KW-1185">Reference proteome</keyword>
<dbReference type="InterPro" id="IPR032675">
    <property type="entry name" value="LRR_dom_sf"/>
</dbReference>
<feature type="signal peptide" evidence="2">
    <location>
        <begin position="1"/>
        <end position="21"/>
    </location>
</feature>
<dbReference type="PRINTS" id="PR01145">
    <property type="entry name" value="TSHRECEPTOR"/>
</dbReference>
<dbReference type="RefSeq" id="XP_008576487.1">
    <property type="nucleotide sequence ID" value="XM_008578265.1"/>
</dbReference>
<organism evidence="3 4">
    <name type="scientific">Galeopterus variegatus</name>
    <name type="common">Malayan flying lemur</name>
    <name type="synonym">Cynocephalus variegatus</name>
    <dbReference type="NCBI Taxonomy" id="482537"/>
    <lineage>
        <taxon>Eukaryota</taxon>
        <taxon>Metazoa</taxon>
        <taxon>Chordata</taxon>
        <taxon>Craniata</taxon>
        <taxon>Vertebrata</taxon>
        <taxon>Euteleostomi</taxon>
        <taxon>Mammalia</taxon>
        <taxon>Eutheria</taxon>
        <taxon>Euarchontoglires</taxon>
        <taxon>Dermoptera</taxon>
        <taxon>Cynocephalidae</taxon>
        <taxon>Galeopterus</taxon>
    </lineage>
</organism>
<evidence type="ECO:0000256" key="2">
    <source>
        <dbReference type="SAM" id="SignalP"/>
    </source>
</evidence>
<dbReference type="Pfam" id="PF13306">
    <property type="entry name" value="LRR_5"/>
    <property type="match status" value="1"/>
</dbReference>
<gene>
    <name evidence="4" type="primary">LOC103594964</name>
</gene>
<dbReference type="InterPro" id="IPR002274">
    <property type="entry name" value="TSH_rcpt"/>
</dbReference>